<feature type="transmembrane region" description="Helical" evidence="7">
    <location>
        <begin position="205"/>
        <end position="227"/>
    </location>
</feature>
<dbReference type="InterPro" id="IPR036259">
    <property type="entry name" value="MFS_trans_sf"/>
</dbReference>
<sequence length="312" mass="34201">MTSRPTFRRNLSDIVTETTKSHWQTIFSKKYCYTTMVLAVCAFCVNLTSYGLLYALPQTFPDLEGGFGNTPAYDLLQAALFEVLGCFALALLGELLPRVRSLTYSAVGSGIFLFMLLSALVFWSAPLAVWSASLAKLTVIFQFQLAYLSMSEVYPTACRTTGASLIIACGRVGAIVSPLLFESSHIVADHLAGMNLTAHPGSQHWFFYTALSLVNFVVAVICLSLPFETRGAALMDMEMEKMADTRVVKPVLWRSMSAHLHGHVSTLTVHEAYVARSSTQPIMGRLDEHPRGERTPLLGGATGLRQQPPRPA</sequence>
<keyword evidence="3 7" id="KW-0812">Transmembrane</keyword>
<dbReference type="VEuPathDB" id="CryptoDB:Vbra_22559"/>
<evidence type="ECO:0008006" key="10">
    <source>
        <dbReference type="Google" id="ProtNLM"/>
    </source>
</evidence>
<comment type="subcellular location">
    <subcellularLocation>
        <location evidence="1">Membrane</location>
        <topology evidence="1">Multi-pass membrane protein</topology>
    </subcellularLocation>
</comment>
<dbReference type="EMBL" id="CDMY01000401">
    <property type="protein sequence ID" value="CEM10108.1"/>
    <property type="molecule type" value="Genomic_DNA"/>
</dbReference>
<protein>
    <recommendedName>
        <fullName evidence="10">Major facilitator superfamily (MFS) profile domain-containing protein</fullName>
    </recommendedName>
</protein>
<keyword evidence="5 7" id="KW-0472">Membrane</keyword>
<accession>A0A0G4FB57</accession>
<reference evidence="8 9" key="1">
    <citation type="submission" date="2014-11" db="EMBL/GenBank/DDBJ databases">
        <authorList>
            <person name="Zhu J."/>
            <person name="Qi W."/>
            <person name="Song R."/>
        </authorList>
    </citation>
    <scope>NUCLEOTIDE SEQUENCE [LARGE SCALE GENOMIC DNA]</scope>
</reference>
<dbReference type="GO" id="GO:0016020">
    <property type="term" value="C:membrane"/>
    <property type="evidence" value="ECO:0007669"/>
    <property type="project" value="UniProtKB-SubCell"/>
</dbReference>
<evidence type="ECO:0000256" key="4">
    <source>
        <dbReference type="ARBA" id="ARBA00022989"/>
    </source>
</evidence>
<keyword evidence="2" id="KW-0813">Transport</keyword>
<dbReference type="AlphaFoldDB" id="A0A0G4FB57"/>
<feature type="transmembrane region" description="Helical" evidence="7">
    <location>
        <begin position="75"/>
        <end position="95"/>
    </location>
</feature>
<feature type="transmembrane region" description="Helical" evidence="7">
    <location>
        <begin position="102"/>
        <end position="123"/>
    </location>
</feature>
<proteinExistence type="predicted"/>
<keyword evidence="4 7" id="KW-1133">Transmembrane helix</keyword>
<evidence type="ECO:0000313" key="8">
    <source>
        <dbReference type="EMBL" id="CEM10108.1"/>
    </source>
</evidence>
<keyword evidence="9" id="KW-1185">Reference proteome</keyword>
<dbReference type="OrthoDB" id="436200at2759"/>
<evidence type="ECO:0000256" key="1">
    <source>
        <dbReference type="ARBA" id="ARBA00004141"/>
    </source>
</evidence>
<feature type="transmembrane region" description="Helical" evidence="7">
    <location>
        <begin position="129"/>
        <end position="150"/>
    </location>
</feature>
<feature type="compositionally biased region" description="Basic and acidic residues" evidence="6">
    <location>
        <begin position="285"/>
        <end position="294"/>
    </location>
</feature>
<evidence type="ECO:0000256" key="7">
    <source>
        <dbReference type="SAM" id="Phobius"/>
    </source>
</evidence>
<evidence type="ECO:0000313" key="9">
    <source>
        <dbReference type="Proteomes" id="UP000041254"/>
    </source>
</evidence>
<dbReference type="PhylomeDB" id="A0A0G4FB57"/>
<feature type="region of interest" description="Disordered" evidence="6">
    <location>
        <begin position="280"/>
        <end position="312"/>
    </location>
</feature>
<dbReference type="Proteomes" id="UP000041254">
    <property type="component" value="Unassembled WGS sequence"/>
</dbReference>
<evidence type="ECO:0000256" key="5">
    <source>
        <dbReference type="ARBA" id="ARBA00023136"/>
    </source>
</evidence>
<evidence type="ECO:0000256" key="2">
    <source>
        <dbReference type="ARBA" id="ARBA00022448"/>
    </source>
</evidence>
<dbReference type="InParanoid" id="A0A0G4FB57"/>
<feature type="transmembrane region" description="Helical" evidence="7">
    <location>
        <begin position="31"/>
        <end position="55"/>
    </location>
</feature>
<dbReference type="SUPFAM" id="SSF103473">
    <property type="entry name" value="MFS general substrate transporter"/>
    <property type="match status" value="1"/>
</dbReference>
<evidence type="ECO:0000256" key="6">
    <source>
        <dbReference type="SAM" id="MobiDB-lite"/>
    </source>
</evidence>
<dbReference type="PANTHER" id="PTHR23511:SF5">
    <property type="entry name" value="MAJOR FACILITATOR-TYPE TRANSPORTER HXNZ-RELATED"/>
    <property type="match status" value="1"/>
</dbReference>
<feature type="transmembrane region" description="Helical" evidence="7">
    <location>
        <begin position="162"/>
        <end position="181"/>
    </location>
</feature>
<dbReference type="PANTHER" id="PTHR23511">
    <property type="entry name" value="SYNAPTIC VESICLE GLYCOPROTEIN 2"/>
    <property type="match status" value="1"/>
</dbReference>
<organism evidence="8 9">
    <name type="scientific">Vitrella brassicaformis (strain CCMP3155)</name>
    <dbReference type="NCBI Taxonomy" id="1169540"/>
    <lineage>
        <taxon>Eukaryota</taxon>
        <taxon>Sar</taxon>
        <taxon>Alveolata</taxon>
        <taxon>Colpodellida</taxon>
        <taxon>Vitrellaceae</taxon>
        <taxon>Vitrella</taxon>
    </lineage>
</organism>
<dbReference type="STRING" id="1169540.A0A0G4FB57"/>
<dbReference type="Gene3D" id="1.20.1250.20">
    <property type="entry name" value="MFS general substrate transporter like domains"/>
    <property type="match status" value="1"/>
</dbReference>
<gene>
    <name evidence="8" type="ORF">Vbra_22559</name>
</gene>
<evidence type="ECO:0000256" key="3">
    <source>
        <dbReference type="ARBA" id="ARBA00022692"/>
    </source>
</evidence>
<name>A0A0G4FB57_VITBC</name>